<evidence type="ECO:0000313" key="1">
    <source>
        <dbReference type="EMBL" id="SEG16247.1"/>
    </source>
</evidence>
<accession>A0A1H5XXT7</accession>
<proteinExistence type="predicted"/>
<dbReference type="EMBL" id="FNVQ01000001">
    <property type="protein sequence ID" value="SEG16247.1"/>
    <property type="molecule type" value="Genomic_DNA"/>
</dbReference>
<evidence type="ECO:0000313" key="2">
    <source>
        <dbReference type="Proteomes" id="UP000236745"/>
    </source>
</evidence>
<dbReference type="AlphaFoldDB" id="A0A1H5XXT7"/>
<organism evidence="1 2">
    <name type="scientific">Marinobacterium lutimaris</name>
    <dbReference type="NCBI Taxonomy" id="568106"/>
    <lineage>
        <taxon>Bacteria</taxon>
        <taxon>Pseudomonadati</taxon>
        <taxon>Pseudomonadota</taxon>
        <taxon>Gammaproteobacteria</taxon>
        <taxon>Oceanospirillales</taxon>
        <taxon>Oceanospirillaceae</taxon>
        <taxon>Marinobacterium</taxon>
    </lineage>
</organism>
<gene>
    <name evidence="1" type="ORF">SAMN05444390_1011534</name>
</gene>
<protein>
    <recommendedName>
        <fullName evidence="3">Restriction alleviation protein Lar</fullName>
    </recommendedName>
</protein>
<reference evidence="1 2" key="1">
    <citation type="submission" date="2016-10" db="EMBL/GenBank/DDBJ databases">
        <authorList>
            <person name="de Groot N.N."/>
        </authorList>
    </citation>
    <scope>NUCLEOTIDE SEQUENCE [LARGE SCALE GENOMIC DNA]</scope>
    <source>
        <strain evidence="1 2">DSM 22012</strain>
    </source>
</reference>
<keyword evidence="2" id="KW-1185">Reference proteome</keyword>
<name>A0A1H5XXT7_9GAMM</name>
<sequence length="180" mass="20179">MNSKRAPKEVKTLCEHCSTEFEIRMEHNACLSQSISNFDDCPKCGTRNDTWLAINWQGAAETFQPRVDQWMAKCFGREISADVTERNHRFLEEALELVQSKGCTASEAHQLVDYVFNRPIGEPDQEVGGVRVTLAALCTAAGLDENECAETELNRIWTKIPEISAKQAAKPKHSPLPQES</sequence>
<evidence type="ECO:0008006" key="3">
    <source>
        <dbReference type="Google" id="ProtNLM"/>
    </source>
</evidence>
<dbReference type="Proteomes" id="UP000236745">
    <property type="component" value="Unassembled WGS sequence"/>
</dbReference>